<feature type="transmembrane region" description="Helical" evidence="6">
    <location>
        <begin position="489"/>
        <end position="511"/>
    </location>
</feature>
<feature type="transmembrane region" description="Helical" evidence="6">
    <location>
        <begin position="398"/>
        <end position="418"/>
    </location>
</feature>
<dbReference type="OrthoDB" id="9766267at2"/>
<protein>
    <submittedName>
        <fullName evidence="7">Sodium-dependent dicarboxylate transporter SdcS</fullName>
    </submittedName>
</protein>
<feature type="transmembrane region" description="Helical" evidence="6">
    <location>
        <begin position="242"/>
        <end position="264"/>
    </location>
</feature>
<feature type="transmembrane region" description="Helical" evidence="6">
    <location>
        <begin position="140"/>
        <end position="156"/>
    </location>
</feature>
<dbReference type="PROSITE" id="PS01271">
    <property type="entry name" value="NA_SULFATE"/>
    <property type="match status" value="1"/>
</dbReference>
<evidence type="ECO:0000256" key="5">
    <source>
        <dbReference type="ARBA" id="ARBA00023136"/>
    </source>
</evidence>
<dbReference type="CDD" id="cd01115">
    <property type="entry name" value="SLC13_permease"/>
    <property type="match status" value="1"/>
</dbReference>
<proteinExistence type="predicted"/>
<feature type="transmembrane region" description="Helical" evidence="6">
    <location>
        <begin position="198"/>
        <end position="222"/>
    </location>
</feature>
<feature type="transmembrane region" description="Helical" evidence="6">
    <location>
        <begin position="72"/>
        <end position="91"/>
    </location>
</feature>
<evidence type="ECO:0000256" key="3">
    <source>
        <dbReference type="ARBA" id="ARBA00022692"/>
    </source>
</evidence>
<keyword evidence="2" id="KW-0813">Transport</keyword>
<keyword evidence="4 6" id="KW-1133">Transmembrane helix</keyword>
<dbReference type="GO" id="GO:0015141">
    <property type="term" value="F:succinate transmembrane transporter activity"/>
    <property type="evidence" value="ECO:0007669"/>
    <property type="project" value="UniProtKB-ARBA"/>
</dbReference>
<dbReference type="InterPro" id="IPR031312">
    <property type="entry name" value="Na/sul_symport_CS"/>
</dbReference>
<dbReference type="PANTHER" id="PTHR10283:SF82">
    <property type="entry name" value="SOLUTE CARRIER FAMILY 13 MEMBER 2"/>
    <property type="match status" value="1"/>
</dbReference>
<feature type="transmembrane region" description="Helical" evidence="6">
    <location>
        <begin position="330"/>
        <end position="346"/>
    </location>
</feature>
<keyword evidence="5 6" id="KW-0472">Membrane</keyword>
<evidence type="ECO:0000313" key="8">
    <source>
        <dbReference type="Proteomes" id="UP000315003"/>
    </source>
</evidence>
<organism evidence="7 8">
    <name type="scientific">Stieleria bergensis</name>
    <dbReference type="NCBI Taxonomy" id="2528025"/>
    <lineage>
        <taxon>Bacteria</taxon>
        <taxon>Pseudomonadati</taxon>
        <taxon>Planctomycetota</taxon>
        <taxon>Planctomycetia</taxon>
        <taxon>Pirellulales</taxon>
        <taxon>Pirellulaceae</taxon>
        <taxon>Stieleria</taxon>
    </lineage>
</organism>
<feature type="transmembrane region" description="Helical" evidence="6">
    <location>
        <begin position="49"/>
        <end position="65"/>
    </location>
</feature>
<evidence type="ECO:0000313" key="7">
    <source>
        <dbReference type="EMBL" id="QDT61814.1"/>
    </source>
</evidence>
<dbReference type="InterPro" id="IPR001898">
    <property type="entry name" value="SLC13A/DASS"/>
</dbReference>
<dbReference type="PANTHER" id="PTHR10283">
    <property type="entry name" value="SOLUTE CARRIER FAMILY 13 MEMBER"/>
    <property type="match status" value="1"/>
</dbReference>
<comment type="subcellular location">
    <subcellularLocation>
        <location evidence="1">Membrane</location>
        <topology evidence="1">Multi-pass membrane protein</topology>
    </subcellularLocation>
</comment>
<evidence type="ECO:0000256" key="4">
    <source>
        <dbReference type="ARBA" id="ARBA00022989"/>
    </source>
</evidence>
<accession>A0A517T094</accession>
<evidence type="ECO:0000256" key="1">
    <source>
        <dbReference type="ARBA" id="ARBA00004141"/>
    </source>
</evidence>
<feature type="transmembrane region" description="Helical" evidence="6">
    <location>
        <begin position="449"/>
        <end position="468"/>
    </location>
</feature>
<reference evidence="7 8" key="1">
    <citation type="submission" date="2019-02" db="EMBL/GenBank/DDBJ databases">
        <title>Deep-cultivation of Planctomycetes and their phenomic and genomic characterization uncovers novel biology.</title>
        <authorList>
            <person name="Wiegand S."/>
            <person name="Jogler M."/>
            <person name="Boedeker C."/>
            <person name="Pinto D."/>
            <person name="Vollmers J."/>
            <person name="Rivas-Marin E."/>
            <person name="Kohn T."/>
            <person name="Peeters S.H."/>
            <person name="Heuer A."/>
            <person name="Rast P."/>
            <person name="Oberbeckmann S."/>
            <person name="Bunk B."/>
            <person name="Jeske O."/>
            <person name="Meyerdierks A."/>
            <person name="Storesund J.E."/>
            <person name="Kallscheuer N."/>
            <person name="Luecker S."/>
            <person name="Lage O.M."/>
            <person name="Pohl T."/>
            <person name="Merkel B.J."/>
            <person name="Hornburger P."/>
            <person name="Mueller R.-W."/>
            <person name="Bruemmer F."/>
            <person name="Labrenz M."/>
            <person name="Spormann A.M."/>
            <person name="Op den Camp H."/>
            <person name="Overmann J."/>
            <person name="Amann R."/>
            <person name="Jetten M.S.M."/>
            <person name="Mascher T."/>
            <person name="Medema M.H."/>
            <person name="Devos D.P."/>
            <person name="Kaster A.-K."/>
            <person name="Ovreas L."/>
            <person name="Rohde M."/>
            <person name="Galperin M.Y."/>
            <person name="Jogler C."/>
        </authorList>
    </citation>
    <scope>NUCLEOTIDE SEQUENCE [LARGE SCALE GENOMIC DNA]</scope>
    <source>
        <strain evidence="7 8">SV_7m_r</strain>
    </source>
</reference>
<dbReference type="Proteomes" id="UP000315003">
    <property type="component" value="Chromosome"/>
</dbReference>
<feature type="transmembrane region" description="Helical" evidence="6">
    <location>
        <begin position="425"/>
        <end position="443"/>
    </location>
</feature>
<keyword evidence="3 6" id="KW-0812">Transmembrane</keyword>
<keyword evidence="8" id="KW-1185">Reference proteome</keyword>
<evidence type="ECO:0000256" key="2">
    <source>
        <dbReference type="ARBA" id="ARBA00022448"/>
    </source>
</evidence>
<evidence type="ECO:0000256" key="6">
    <source>
        <dbReference type="SAM" id="Phobius"/>
    </source>
</evidence>
<dbReference type="GO" id="GO:0005886">
    <property type="term" value="C:plasma membrane"/>
    <property type="evidence" value="ECO:0007669"/>
    <property type="project" value="TreeGrafter"/>
</dbReference>
<dbReference type="AlphaFoldDB" id="A0A517T094"/>
<dbReference type="Pfam" id="PF00939">
    <property type="entry name" value="Na_sulph_symp"/>
    <property type="match status" value="1"/>
</dbReference>
<feature type="transmembrane region" description="Helical" evidence="6">
    <location>
        <begin position="367"/>
        <end position="392"/>
    </location>
</feature>
<dbReference type="NCBIfam" id="TIGR00785">
    <property type="entry name" value="dass"/>
    <property type="match status" value="1"/>
</dbReference>
<feature type="transmembrane region" description="Helical" evidence="6">
    <location>
        <begin position="103"/>
        <end position="120"/>
    </location>
</feature>
<name>A0A517T094_9BACT</name>
<sequence>MDKWFKLLVGLAGPVVFLLLWQFGGAEVQEGVAVQQGVEAAAQQQPLSTLAAAVLGVALWMALWWTTEVVPIAVTSLVPIIAFPLCGALEIGDTTSSYGHKYIFLYIGGFILALAIERWGLHRRIALNLIRVIGASPQRVILGFMIATAFLSMWISNTATSVMMLPIGMAIVAQLTGGESKQGAGSGAGGESGPPTSVFGKALMLGIAYSASIGGVATLIGTPPNLVLAGMVTDKYGIEIGFAQWMIFAAPISVILLLLCWYYLTHLRFRLGDDASQVSSQTIQDQVQQLGKMSSQERKVLIVFSVTAVCWMFRSVLQSFLPVLSGVDDTMIAIGAAIVLFLIPAGKDDQGNPEVLMRWQDTRELPWGIVLLFGGGLALAKGVQVTGLAQWLGDQFTVLHISSLLLWIVLLVAVVNFLTEVTSNVATTTMFLPVLAALALSIGAEPLPLMVAATIAASCAFMLPVATPPNAVVFGSGQLTIAEMAKTGFVLNVISILLVSLFVWGVLPWVWGDALQVPSPVAVPEAVIEIESASLPTG</sequence>
<gene>
    <name evidence="7" type="primary">sdcS_3</name>
    <name evidence="7" type="ORF">SV7mr_43540</name>
</gene>
<dbReference type="RefSeq" id="WP_145276136.1">
    <property type="nucleotide sequence ID" value="NZ_CP036272.1"/>
</dbReference>
<dbReference type="EMBL" id="CP036272">
    <property type="protein sequence ID" value="QDT61814.1"/>
    <property type="molecule type" value="Genomic_DNA"/>
</dbReference>